<dbReference type="Gene3D" id="3.40.710.10">
    <property type="entry name" value="DD-peptidase/beta-lactamase superfamily"/>
    <property type="match status" value="1"/>
</dbReference>
<protein>
    <recommendedName>
        <fullName evidence="4">Serine hydrolase</fullName>
    </recommendedName>
</protein>
<gene>
    <name evidence="2" type="ORF">R3P93_22190</name>
</gene>
<accession>A0ABU4D7J2</accession>
<dbReference type="SUPFAM" id="SSF56601">
    <property type="entry name" value="beta-lactamase/transpeptidase-like"/>
    <property type="match status" value="1"/>
</dbReference>
<evidence type="ECO:0000313" key="2">
    <source>
        <dbReference type="EMBL" id="MDV6305284.1"/>
    </source>
</evidence>
<keyword evidence="3" id="KW-1185">Reference proteome</keyword>
<name>A0ABU4D7J2_9NOCA</name>
<feature type="chain" id="PRO_5046433061" description="Serine hydrolase" evidence="1">
    <location>
        <begin position="31"/>
        <end position="269"/>
    </location>
</feature>
<evidence type="ECO:0000313" key="3">
    <source>
        <dbReference type="Proteomes" id="UP001186104"/>
    </source>
</evidence>
<dbReference type="Proteomes" id="UP001186104">
    <property type="component" value="Unassembled WGS sequence"/>
</dbReference>
<sequence>MPALRRIFTRTAVPIVGIAMALVCAAPAQALPTPGDLSDVPARTSLSYEHLPTGTYVGSAEDNSARPGLSTVKLYMADYVVRFGDGSPRDLDLAARMIQVSDDGAASTLDNKYPQAISATAAEYGLTSTSRGGFRGSSSTSTADTVRFLAAKKRTDPASPVLAWMNTAAPVARDGMVQDWGTQQLAGVTGSKWGWADDRSSVVASASIGDDFVVASNTYGPSSTNTDDVLGALGGIELTAPPAAVSVPNLPVIPGLPSVEELLQMLAPR</sequence>
<comment type="caution">
    <text evidence="2">The sequence shown here is derived from an EMBL/GenBank/DDBJ whole genome shotgun (WGS) entry which is preliminary data.</text>
</comment>
<reference evidence="2 3" key="1">
    <citation type="submission" date="2023-10" db="EMBL/GenBank/DDBJ databases">
        <title>Development of a sustainable strategy for remediation of hydrocarbon-contaminated territories based on the waste exchange concept.</title>
        <authorList>
            <person name="Krivoruchko A."/>
        </authorList>
    </citation>
    <scope>NUCLEOTIDE SEQUENCE [LARGE SCALE GENOMIC DNA]</scope>
    <source>
        <strain evidence="2 3">IEGM 1327</strain>
    </source>
</reference>
<dbReference type="RefSeq" id="WP_317534106.1">
    <property type="nucleotide sequence ID" value="NZ_JAWLKF010000017.1"/>
</dbReference>
<feature type="signal peptide" evidence="1">
    <location>
        <begin position="1"/>
        <end position="30"/>
    </location>
</feature>
<dbReference type="EMBL" id="JAWLKF010000017">
    <property type="protein sequence ID" value="MDV6305284.1"/>
    <property type="molecule type" value="Genomic_DNA"/>
</dbReference>
<evidence type="ECO:0000256" key="1">
    <source>
        <dbReference type="SAM" id="SignalP"/>
    </source>
</evidence>
<organism evidence="2 3">
    <name type="scientific">Rhodococcus cerastii</name>
    <dbReference type="NCBI Taxonomy" id="908616"/>
    <lineage>
        <taxon>Bacteria</taxon>
        <taxon>Bacillati</taxon>
        <taxon>Actinomycetota</taxon>
        <taxon>Actinomycetes</taxon>
        <taxon>Mycobacteriales</taxon>
        <taxon>Nocardiaceae</taxon>
        <taxon>Rhodococcus</taxon>
    </lineage>
</organism>
<evidence type="ECO:0008006" key="4">
    <source>
        <dbReference type="Google" id="ProtNLM"/>
    </source>
</evidence>
<dbReference type="InterPro" id="IPR012338">
    <property type="entry name" value="Beta-lactam/transpept-like"/>
</dbReference>
<proteinExistence type="predicted"/>
<keyword evidence="1" id="KW-0732">Signal</keyword>